<dbReference type="EMBL" id="JACXAD010000002">
    <property type="protein sequence ID" value="MBD2766777.1"/>
    <property type="molecule type" value="Genomic_DNA"/>
</dbReference>
<dbReference type="GO" id="GO:0019172">
    <property type="term" value="F:glyoxalase III activity"/>
    <property type="evidence" value="ECO:0007669"/>
    <property type="project" value="TreeGrafter"/>
</dbReference>
<dbReference type="CDD" id="cd03141">
    <property type="entry name" value="GATase1_Hsp31_like"/>
    <property type="match status" value="1"/>
</dbReference>
<accession>A0A927B9T1</accession>
<comment type="caution">
    <text evidence="6">The sequence shown here is derived from an EMBL/GenBank/DDBJ whole genome shotgun (WGS) entry which is preliminary data.</text>
</comment>
<gene>
    <name evidence="6" type="ORF">IC235_02590</name>
</gene>
<name>A0A927B9T1_9BACT</name>
<evidence type="ECO:0000256" key="4">
    <source>
        <dbReference type="SAM" id="SignalP"/>
    </source>
</evidence>
<evidence type="ECO:0000259" key="5">
    <source>
        <dbReference type="Pfam" id="PF01965"/>
    </source>
</evidence>
<keyword evidence="2" id="KW-0456">Lyase</keyword>
<evidence type="ECO:0000313" key="7">
    <source>
        <dbReference type="Proteomes" id="UP000612233"/>
    </source>
</evidence>
<dbReference type="RefSeq" id="WP_191003602.1">
    <property type="nucleotide sequence ID" value="NZ_JACXAD010000002.1"/>
</dbReference>
<dbReference type="GO" id="GO:0019243">
    <property type="term" value="P:methylglyoxal catabolic process to D-lactate via S-lactoyl-glutathione"/>
    <property type="evidence" value="ECO:0007669"/>
    <property type="project" value="TreeGrafter"/>
</dbReference>
<feature type="chain" id="PRO_5037412315" evidence="4">
    <location>
        <begin position="21"/>
        <end position="303"/>
    </location>
</feature>
<organism evidence="6 7">
    <name type="scientific">Hymenobacter montanus</name>
    <dbReference type="NCBI Taxonomy" id="2771359"/>
    <lineage>
        <taxon>Bacteria</taxon>
        <taxon>Pseudomonadati</taxon>
        <taxon>Bacteroidota</taxon>
        <taxon>Cytophagia</taxon>
        <taxon>Cytophagales</taxon>
        <taxon>Hymenobacteraceae</taxon>
        <taxon>Hymenobacter</taxon>
    </lineage>
</organism>
<dbReference type="Pfam" id="PF01965">
    <property type="entry name" value="DJ-1_PfpI"/>
    <property type="match status" value="1"/>
</dbReference>
<feature type="signal peptide" evidence="4">
    <location>
        <begin position="1"/>
        <end position="20"/>
    </location>
</feature>
<dbReference type="Proteomes" id="UP000612233">
    <property type="component" value="Unassembled WGS sequence"/>
</dbReference>
<dbReference type="SUPFAM" id="SSF52317">
    <property type="entry name" value="Class I glutamine amidotransferase-like"/>
    <property type="match status" value="1"/>
</dbReference>
<evidence type="ECO:0000313" key="6">
    <source>
        <dbReference type="EMBL" id="MBD2766777.1"/>
    </source>
</evidence>
<dbReference type="Gene3D" id="3.40.50.880">
    <property type="match status" value="1"/>
</dbReference>
<dbReference type="PROSITE" id="PS51257">
    <property type="entry name" value="PROKAR_LIPOPROTEIN"/>
    <property type="match status" value="1"/>
</dbReference>
<dbReference type="GO" id="GO:0005737">
    <property type="term" value="C:cytoplasm"/>
    <property type="evidence" value="ECO:0007669"/>
    <property type="project" value="TreeGrafter"/>
</dbReference>
<keyword evidence="1" id="KW-0346">Stress response</keyword>
<comment type="similarity">
    <text evidence="3">Belongs to the peptidase C56 family. HSP31-like subfamily.</text>
</comment>
<evidence type="ECO:0000256" key="1">
    <source>
        <dbReference type="ARBA" id="ARBA00023016"/>
    </source>
</evidence>
<evidence type="ECO:0000256" key="3">
    <source>
        <dbReference type="ARBA" id="ARBA00038493"/>
    </source>
</evidence>
<keyword evidence="4" id="KW-0732">Signal</keyword>
<protein>
    <submittedName>
        <fullName evidence="6">Type 1 glutamine amidotransferase domain-containing protein</fullName>
    </submittedName>
</protein>
<reference evidence="6" key="1">
    <citation type="submission" date="2020-09" db="EMBL/GenBank/DDBJ databases">
        <authorList>
            <person name="Kim M.K."/>
        </authorList>
    </citation>
    <scope>NUCLEOTIDE SEQUENCE</scope>
    <source>
        <strain evidence="6">BT664</strain>
    </source>
</reference>
<keyword evidence="6" id="KW-0315">Glutamine amidotransferase</keyword>
<dbReference type="PANTHER" id="PTHR48094:SF11">
    <property type="entry name" value="GLUTATHIONE-INDEPENDENT GLYOXALASE HSP31-RELATED"/>
    <property type="match status" value="1"/>
</dbReference>
<dbReference type="AlphaFoldDB" id="A0A927B9T1"/>
<dbReference type="InterPro" id="IPR002818">
    <property type="entry name" value="DJ-1/PfpI"/>
</dbReference>
<proteinExistence type="inferred from homology"/>
<dbReference type="PANTHER" id="PTHR48094">
    <property type="entry name" value="PROTEIN/NUCLEIC ACID DEGLYCASE DJ-1-RELATED"/>
    <property type="match status" value="1"/>
</dbReference>
<keyword evidence="7" id="KW-1185">Reference proteome</keyword>
<feature type="domain" description="DJ-1/PfpI" evidence="5">
    <location>
        <begin position="70"/>
        <end position="193"/>
    </location>
</feature>
<evidence type="ECO:0000256" key="2">
    <source>
        <dbReference type="ARBA" id="ARBA00023239"/>
    </source>
</evidence>
<sequence length="303" mass="32720">MKKLLYLPGLLLLLVGCSGSGVSDRGGAAKTTATPVSASAKGQVLVVLSSAREIALRDGKTYPTGYYLNELMTPVEAIIKAGYEPVFANPQGNAVPADEHSLSADYFGKDTSRYRRMLQLRASLPQLQRPRRLAEVVQDGLSTYRGVFFPGGHAPMADLLSDPAVGQVLRYFHAQHRPTALICHAPIALLAANPKAPAFRAALVANKPTQRLAEGWPYRGYRMTIFSTNEEQVAEGGQLGGRMLFYPEAALRAAGGQVQIAQEWSANVVQDRELITGQNPFSDDRLSQLFVEALRAEPASAGL</sequence>
<dbReference type="InterPro" id="IPR029062">
    <property type="entry name" value="Class_I_gatase-like"/>
</dbReference>
<dbReference type="InterPro" id="IPR050325">
    <property type="entry name" value="Prot/Nucl_acid_deglycase"/>
</dbReference>